<proteinExistence type="predicted"/>
<organism evidence="1 2">
    <name type="scientific">Amycolatopsis coloradensis</name>
    <dbReference type="NCBI Taxonomy" id="76021"/>
    <lineage>
        <taxon>Bacteria</taxon>
        <taxon>Bacillati</taxon>
        <taxon>Actinomycetota</taxon>
        <taxon>Actinomycetes</taxon>
        <taxon>Pseudonocardiales</taxon>
        <taxon>Pseudonocardiaceae</taxon>
        <taxon>Amycolatopsis</taxon>
    </lineage>
</organism>
<dbReference type="EMBL" id="CP150484">
    <property type="protein sequence ID" value="WYW20463.1"/>
    <property type="molecule type" value="Genomic_DNA"/>
</dbReference>
<sequence>MMGNGGEVDFDFAIVQNLLNHTDSSQQDQLTLHQTHQGRDQDTIGVGLAGIVKNAALSENQGRSEIFGHVHAFAQSLVEKGSSVLNVTSGFQGDAVQTFAKQNFAGGGAIDSGINP</sequence>
<dbReference type="Proteomes" id="UP001456344">
    <property type="component" value="Chromosome"/>
</dbReference>
<evidence type="ECO:0000313" key="1">
    <source>
        <dbReference type="EMBL" id="WYW20463.1"/>
    </source>
</evidence>
<accession>A0ACD5BLY5</accession>
<reference evidence="1" key="1">
    <citation type="submission" date="2023-10" db="EMBL/GenBank/DDBJ databases">
        <title>Whole genome sequencing of actinobacterial strain Amycolatopsis sp. (BCA-696) identifies the underlying plant growth-promoting genes.</title>
        <authorList>
            <person name="Gandham P."/>
            <person name="Vadla N."/>
            <person name="Saji A."/>
            <person name="Srinivas V."/>
            <person name="Ruperao P."/>
            <person name="Selvanayagam S."/>
            <person name="Saxena R.K."/>
            <person name="Rathore A."/>
            <person name="Gopalakrishnan S."/>
            <person name="Thakur V."/>
        </authorList>
    </citation>
    <scope>NUCLEOTIDE SEQUENCE</scope>
    <source>
        <strain evidence="1">BCA-696</strain>
    </source>
</reference>
<evidence type="ECO:0000313" key="2">
    <source>
        <dbReference type="Proteomes" id="UP001456344"/>
    </source>
</evidence>
<protein>
    <submittedName>
        <fullName evidence="1">Uncharacterized protein</fullName>
    </submittedName>
</protein>
<name>A0ACD5BLY5_9PSEU</name>
<keyword evidence="2" id="KW-1185">Reference proteome</keyword>
<gene>
    <name evidence="1" type="ORF">LCL61_33425</name>
</gene>